<accession>A0A7S3IRN6</accession>
<protein>
    <submittedName>
        <fullName evidence="2">Uncharacterized protein</fullName>
    </submittedName>
</protein>
<evidence type="ECO:0000256" key="1">
    <source>
        <dbReference type="SAM" id="MobiDB-lite"/>
    </source>
</evidence>
<name>A0A7S3IRN6_9SPIT</name>
<dbReference type="AlphaFoldDB" id="A0A7S3IRN6"/>
<dbReference type="EMBL" id="HBIH01026275">
    <property type="protein sequence ID" value="CAE0329982.1"/>
    <property type="molecule type" value="Transcribed_RNA"/>
</dbReference>
<gene>
    <name evidence="2" type="ORF">SINC0208_LOCUS10614</name>
</gene>
<proteinExistence type="predicted"/>
<sequence length="156" mass="17834">MSNSTLEVPDPRHADMTDPSHFFTRQEQYSQLPDKVPNFTSSVLTNTISDNPDEQQRTLQNYQNHRMQGLTAPSGNAQQVFKQGNFREKSKSLKRNLTKHETMTEKMSRQLLQQSDISQGRHMQSVNFTNHLSPGPEVISARKQRSRFGSDLESGN</sequence>
<evidence type="ECO:0000313" key="2">
    <source>
        <dbReference type="EMBL" id="CAE0329982.1"/>
    </source>
</evidence>
<reference evidence="2" key="1">
    <citation type="submission" date="2021-01" db="EMBL/GenBank/DDBJ databases">
        <authorList>
            <person name="Corre E."/>
            <person name="Pelletier E."/>
            <person name="Niang G."/>
            <person name="Scheremetjew M."/>
            <person name="Finn R."/>
            <person name="Kale V."/>
            <person name="Holt S."/>
            <person name="Cochrane G."/>
            <person name="Meng A."/>
            <person name="Brown T."/>
            <person name="Cohen L."/>
        </authorList>
    </citation>
    <scope>NUCLEOTIDE SEQUENCE</scope>
    <source>
        <strain evidence="2">S3</strain>
    </source>
</reference>
<feature type="region of interest" description="Disordered" evidence="1">
    <location>
        <begin position="130"/>
        <end position="156"/>
    </location>
</feature>
<organism evidence="2">
    <name type="scientific">Strombidium inclinatum</name>
    <dbReference type="NCBI Taxonomy" id="197538"/>
    <lineage>
        <taxon>Eukaryota</taxon>
        <taxon>Sar</taxon>
        <taxon>Alveolata</taxon>
        <taxon>Ciliophora</taxon>
        <taxon>Intramacronucleata</taxon>
        <taxon>Spirotrichea</taxon>
        <taxon>Oligotrichia</taxon>
        <taxon>Strombidiidae</taxon>
        <taxon>Strombidium</taxon>
    </lineage>
</organism>